<sequence>MTSPARQAEADQASIAFQVALTQIGAGTVEEALKLWQAVPPTARAATSTAWLRRAITLVMTRRRMSRDLARAYYRLVRALRTGRTVADPYHPEPTYVTLETLRREFAELIGDASDGSLEGSSSAPSSDSSDSSPQAASGASVEAGGEVQPSEEEPALEAGDDPDDDQILVEELPRLRDDEERIEREAEAEARVILEALGPANLERKTAALDAAKPAADVDKAREEAHQQAGARQAATAERLVMNGGRSAVWNHMTKDRRVIGYIRLSRTGTPCGWCAMLISRGPVYKSQASAGPSLAALTSGEYADGDKYHDNCHCYAEPVFSLAQYKGSSASELYELNRRYEELWPKVTKGLSGKQAISAWRRFIRQEQKAAAQEARQSNTNVQEA</sequence>
<dbReference type="Proteomes" id="UP000008042">
    <property type="component" value="Segment"/>
</dbReference>
<feature type="compositionally biased region" description="Acidic residues" evidence="1">
    <location>
        <begin position="150"/>
        <end position="168"/>
    </location>
</feature>
<dbReference type="RefSeq" id="YP_006906187.1">
    <property type="nucleotide sequence ID" value="NC_018836.1"/>
</dbReference>
<protein>
    <recommendedName>
        <fullName evidence="4">Capsid maturation protease</fullName>
    </recommendedName>
</protein>
<organism evidence="2 3">
    <name type="scientific">Streptomyces phage phiHau3</name>
    <dbReference type="NCBI Taxonomy" id="1204524"/>
    <lineage>
        <taxon>Viruses</taxon>
        <taxon>Duplodnaviria</taxon>
        <taxon>Heunggongvirae</taxon>
        <taxon>Uroviricota</taxon>
        <taxon>Caudoviricetes</taxon>
        <taxon>Arquatrovirinae</taxon>
        <taxon>Hautrevirus</taxon>
        <taxon>Hautrevirus hau3</taxon>
    </lineage>
</organism>
<reference evidence="3" key="1">
    <citation type="submission" date="2012-06" db="EMBL/GenBank/DDBJ databases">
        <authorList>
            <person name="Smith M.C.M."/>
            <person name="Hendrix R."/>
            <person name="Hatfull G.F."/>
        </authorList>
    </citation>
    <scope>NUCLEOTIDE SEQUENCE [LARGE SCALE GENOMIC DNA]</scope>
</reference>
<dbReference type="KEGG" id="vg:13826653"/>
<evidence type="ECO:0000256" key="1">
    <source>
        <dbReference type="SAM" id="MobiDB-lite"/>
    </source>
</evidence>
<dbReference type="OrthoDB" id="5820at10239"/>
<feature type="region of interest" description="Disordered" evidence="1">
    <location>
        <begin position="113"/>
        <end position="168"/>
    </location>
</feature>
<proteinExistence type="predicted"/>
<keyword evidence="3" id="KW-1185">Reference proteome</keyword>
<dbReference type="Pfam" id="PF25310">
    <property type="entry name" value="VG15"/>
    <property type="match status" value="1"/>
</dbReference>
<gene>
    <name evidence="2" type="ORF">phiHau3_10</name>
</gene>
<accession>K4IAY6</accession>
<name>K4IAY6_9CAUD</name>
<evidence type="ECO:0000313" key="2">
    <source>
        <dbReference type="EMBL" id="AFU61989.1"/>
    </source>
</evidence>
<evidence type="ECO:0000313" key="3">
    <source>
        <dbReference type="Proteomes" id="UP000008042"/>
    </source>
</evidence>
<feature type="compositionally biased region" description="Low complexity" evidence="1">
    <location>
        <begin position="113"/>
        <end position="148"/>
    </location>
</feature>
<dbReference type="EMBL" id="JX182369">
    <property type="protein sequence ID" value="AFU61989.1"/>
    <property type="molecule type" value="Genomic_DNA"/>
</dbReference>
<dbReference type="InterPro" id="IPR057369">
    <property type="entry name" value="VG15"/>
</dbReference>
<evidence type="ECO:0008006" key="4">
    <source>
        <dbReference type="Google" id="ProtNLM"/>
    </source>
</evidence>
<dbReference type="GeneID" id="13826653"/>